<keyword evidence="6" id="KW-0808">Transferase</keyword>
<reference evidence="15" key="2">
    <citation type="submission" date="2014-08" db="EMBL/GenBank/DDBJ databases">
        <title>Complete genome of Weissella ceti strain WS74 isolated from diseased rainbow trout in Brazil.</title>
        <authorList>
            <person name="Figueiredo H.C.P."/>
            <person name="Leal C.A.G."/>
            <person name="Pereira F.L."/>
            <person name="Soares S.C."/>
            <person name="Dorella F.A."/>
            <person name="Carvalho A.F."/>
            <person name="Azevedo V.A.C."/>
        </authorList>
    </citation>
    <scope>NUCLEOTIDE SEQUENCE [LARGE SCALE GENOMIC DNA]</scope>
    <source>
        <strain evidence="15">WS74</strain>
    </source>
</reference>
<dbReference type="InterPro" id="IPR050351">
    <property type="entry name" value="BphY/WalK/GraS-like"/>
</dbReference>
<dbReference type="SMART" id="SM00388">
    <property type="entry name" value="HisKA"/>
    <property type="match status" value="1"/>
</dbReference>
<evidence type="ECO:0000256" key="8">
    <source>
        <dbReference type="ARBA" id="ARBA00022777"/>
    </source>
</evidence>
<dbReference type="InterPro" id="IPR036890">
    <property type="entry name" value="HATPase_C_sf"/>
</dbReference>
<sequence>MKPKALSWLLFGMKSMVSALFFVLSGYGLASLLGAVGITMTAWLWVLIGLIGLVGWVFTVLHFYDQMMLSFLTQLVQQLEHDVSDVDGHHVIPAARWGRDLDPMARSVERLFVRAQQAMQEQREIERSKDEMITNVSHDLRTPLTSILGYLGLIVPDDMMIDSKQAKTYAKTAYQKAEQMKSLVEDLFDYTQVQQVDFKLRWAPMDLDAMLQQLAASYELEAKERGMVISTLTGPNRIEMVGDSDRLARVFMNLISNALKYGDGATFIRLSAKVDEVARMVEVRVTNNGVKIPDEAVARLFDRFYRVESSRNLGTGGTGLGLAIVQSVIDAHNGTVDVESTDEMTSFIVRLPLLTEDDILDV</sequence>
<dbReference type="CDD" id="cd00075">
    <property type="entry name" value="HATPase"/>
    <property type="match status" value="1"/>
</dbReference>
<dbReference type="EMBL" id="CP009223">
    <property type="protein sequence ID" value="AIM63509.1"/>
    <property type="molecule type" value="Genomic_DNA"/>
</dbReference>
<dbReference type="Gene3D" id="1.10.287.130">
    <property type="match status" value="1"/>
</dbReference>
<protein>
    <recommendedName>
        <fullName evidence="3">histidine kinase</fullName>
        <ecNumber evidence="3">2.7.13.3</ecNumber>
    </recommendedName>
</protein>
<evidence type="ECO:0000256" key="11">
    <source>
        <dbReference type="ARBA" id="ARBA00023136"/>
    </source>
</evidence>
<dbReference type="GO" id="GO:0000155">
    <property type="term" value="F:phosphorelay sensor kinase activity"/>
    <property type="evidence" value="ECO:0007669"/>
    <property type="project" value="InterPro"/>
</dbReference>
<keyword evidence="11 12" id="KW-0472">Membrane</keyword>
<dbReference type="RefSeq" id="WP_009765136.1">
    <property type="nucleotide sequence ID" value="NZ_CP009223.1"/>
</dbReference>
<dbReference type="InterPro" id="IPR005467">
    <property type="entry name" value="His_kinase_dom"/>
</dbReference>
<comment type="subcellular location">
    <subcellularLocation>
        <location evidence="2">Cell membrane</location>
    </subcellularLocation>
</comment>
<dbReference type="KEGG" id="wci:WS105_1254"/>
<organism evidence="14 15">
    <name type="scientific">Weissella ceti</name>
    <dbReference type="NCBI Taxonomy" id="759620"/>
    <lineage>
        <taxon>Bacteria</taxon>
        <taxon>Bacillati</taxon>
        <taxon>Bacillota</taxon>
        <taxon>Bacilli</taxon>
        <taxon>Lactobacillales</taxon>
        <taxon>Lactobacillaceae</taxon>
        <taxon>Weissella</taxon>
    </lineage>
</organism>
<keyword evidence="5" id="KW-0597">Phosphoprotein</keyword>
<evidence type="ECO:0000256" key="10">
    <source>
        <dbReference type="ARBA" id="ARBA00023012"/>
    </source>
</evidence>
<dbReference type="AlphaFoldDB" id="A0A075U7P5"/>
<keyword evidence="10" id="KW-0902">Two-component regulatory system</keyword>
<dbReference type="CDD" id="cd00082">
    <property type="entry name" value="HisKA"/>
    <property type="match status" value="1"/>
</dbReference>
<evidence type="ECO:0000256" key="7">
    <source>
        <dbReference type="ARBA" id="ARBA00022741"/>
    </source>
</evidence>
<dbReference type="FunFam" id="1.10.287.130:FF:000008">
    <property type="entry name" value="Two-component sensor histidine kinase"/>
    <property type="match status" value="1"/>
</dbReference>
<dbReference type="SUPFAM" id="SSF55874">
    <property type="entry name" value="ATPase domain of HSP90 chaperone/DNA topoisomerase II/histidine kinase"/>
    <property type="match status" value="1"/>
</dbReference>
<dbReference type="SUPFAM" id="SSF47384">
    <property type="entry name" value="Homodimeric domain of signal transducing histidine kinase"/>
    <property type="match status" value="1"/>
</dbReference>
<dbReference type="InterPro" id="IPR003661">
    <property type="entry name" value="HisK_dim/P_dom"/>
</dbReference>
<keyword evidence="7" id="KW-0547">Nucleotide-binding</keyword>
<feature type="transmembrane region" description="Helical" evidence="12">
    <location>
        <begin position="44"/>
        <end position="64"/>
    </location>
</feature>
<keyword evidence="15" id="KW-1185">Reference proteome</keyword>
<dbReference type="InterPro" id="IPR003594">
    <property type="entry name" value="HATPase_dom"/>
</dbReference>
<dbReference type="SMART" id="SM00387">
    <property type="entry name" value="HATPase_c"/>
    <property type="match status" value="1"/>
</dbReference>
<evidence type="ECO:0000256" key="12">
    <source>
        <dbReference type="SAM" id="Phobius"/>
    </source>
</evidence>
<dbReference type="EC" id="2.7.13.3" evidence="3"/>
<dbReference type="Proteomes" id="UP000029079">
    <property type="component" value="Chromosome"/>
</dbReference>
<evidence type="ECO:0000256" key="3">
    <source>
        <dbReference type="ARBA" id="ARBA00012438"/>
    </source>
</evidence>
<dbReference type="KEGG" id="wce:WS08_1189"/>
<dbReference type="STRING" id="759620.WS105_1254"/>
<dbReference type="GO" id="GO:0005524">
    <property type="term" value="F:ATP binding"/>
    <property type="evidence" value="ECO:0007669"/>
    <property type="project" value="UniProtKB-KW"/>
</dbReference>
<evidence type="ECO:0000313" key="14">
    <source>
        <dbReference type="EMBL" id="AIM63509.1"/>
    </source>
</evidence>
<evidence type="ECO:0000256" key="4">
    <source>
        <dbReference type="ARBA" id="ARBA00022475"/>
    </source>
</evidence>
<dbReference type="FunFam" id="3.30.565.10:FF:000006">
    <property type="entry name" value="Sensor histidine kinase WalK"/>
    <property type="match status" value="1"/>
</dbReference>
<comment type="catalytic activity">
    <reaction evidence="1">
        <text>ATP + protein L-histidine = ADP + protein N-phospho-L-histidine.</text>
        <dbReference type="EC" id="2.7.13.3"/>
    </reaction>
</comment>
<name>A0A075U7P5_9LACO</name>
<dbReference type="Gene3D" id="3.30.565.10">
    <property type="entry name" value="Histidine kinase-like ATPase, C-terminal domain"/>
    <property type="match status" value="1"/>
</dbReference>
<dbReference type="Pfam" id="PF02518">
    <property type="entry name" value="HATPase_c"/>
    <property type="match status" value="1"/>
</dbReference>
<dbReference type="KEGG" id="wct:WS74_1260"/>
<dbReference type="PROSITE" id="PS50109">
    <property type="entry name" value="HIS_KIN"/>
    <property type="match status" value="1"/>
</dbReference>
<evidence type="ECO:0000256" key="9">
    <source>
        <dbReference type="ARBA" id="ARBA00022840"/>
    </source>
</evidence>
<dbReference type="PRINTS" id="PR00344">
    <property type="entry name" value="BCTRLSENSOR"/>
</dbReference>
<dbReference type="Pfam" id="PF00512">
    <property type="entry name" value="HisKA"/>
    <property type="match status" value="1"/>
</dbReference>
<evidence type="ECO:0000256" key="6">
    <source>
        <dbReference type="ARBA" id="ARBA00022679"/>
    </source>
</evidence>
<evidence type="ECO:0000256" key="1">
    <source>
        <dbReference type="ARBA" id="ARBA00000085"/>
    </source>
</evidence>
<dbReference type="GO" id="GO:0005886">
    <property type="term" value="C:plasma membrane"/>
    <property type="evidence" value="ECO:0007669"/>
    <property type="project" value="UniProtKB-SubCell"/>
</dbReference>
<dbReference type="PANTHER" id="PTHR45453">
    <property type="entry name" value="PHOSPHATE REGULON SENSOR PROTEIN PHOR"/>
    <property type="match status" value="1"/>
</dbReference>
<dbReference type="PATRIC" id="fig|759620.7.peg.1213"/>
<accession>A0A075U7P5</accession>
<keyword evidence="12" id="KW-1133">Transmembrane helix</keyword>
<gene>
    <name evidence="14" type="ORF">WS74_1260</name>
</gene>
<keyword evidence="8 14" id="KW-0418">Kinase</keyword>
<proteinExistence type="predicted"/>
<keyword evidence="4" id="KW-1003">Cell membrane</keyword>
<evidence type="ECO:0000256" key="5">
    <source>
        <dbReference type="ARBA" id="ARBA00022553"/>
    </source>
</evidence>
<dbReference type="PANTHER" id="PTHR45453:SF1">
    <property type="entry name" value="PHOSPHATE REGULON SENSOR PROTEIN PHOR"/>
    <property type="match status" value="1"/>
</dbReference>
<evidence type="ECO:0000259" key="13">
    <source>
        <dbReference type="PROSITE" id="PS50109"/>
    </source>
</evidence>
<feature type="domain" description="Histidine kinase" evidence="13">
    <location>
        <begin position="135"/>
        <end position="355"/>
    </location>
</feature>
<reference evidence="14 15" key="1">
    <citation type="journal article" date="2014" name="Genome Announc.">
        <title>Complete Genome Sequences of Fish Pathogenic Weissella ceti Strains WS74 and WS105.</title>
        <authorList>
            <person name="Figueiredo H.C."/>
            <person name="Leal C.A."/>
            <person name="Dorella F.A."/>
            <person name="Carvalho A.F."/>
            <person name="Soares S.C."/>
            <person name="Pereira F.L."/>
            <person name="Azevedo V.A."/>
        </authorList>
    </citation>
    <scope>NUCLEOTIDE SEQUENCE [LARGE SCALE GENOMIC DNA]</scope>
    <source>
        <strain evidence="14 15">WS74</strain>
    </source>
</reference>
<dbReference type="GO" id="GO:0016036">
    <property type="term" value="P:cellular response to phosphate starvation"/>
    <property type="evidence" value="ECO:0007669"/>
    <property type="project" value="TreeGrafter"/>
</dbReference>
<evidence type="ECO:0000256" key="2">
    <source>
        <dbReference type="ARBA" id="ARBA00004236"/>
    </source>
</evidence>
<keyword evidence="12" id="KW-0812">Transmembrane</keyword>
<dbReference type="InterPro" id="IPR036097">
    <property type="entry name" value="HisK_dim/P_sf"/>
</dbReference>
<evidence type="ECO:0000313" key="15">
    <source>
        <dbReference type="Proteomes" id="UP000029079"/>
    </source>
</evidence>
<keyword evidence="9" id="KW-0067">ATP-binding</keyword>
<dbReference type="InterPro" id="IPR004358">
    <property type="entry name" value="Sig_transdc_His_kin-like_C"/>
</dbReference>
<dbReference type="OrthoDB" id="335833at2"/>
<dbReference type="GO" id="GO:0004721">
    <property type="term" value="F:phosphoprotein phosphatase activity"/>
    <property type="evidence" value="ECO:0007669"/>
    <property type="project" value="TreeGrafter"/>
</dbReference>